<protein>
    <recommendedName>
        <fullName evidence="9">Aminoglycoside phosphotransferase domain-containing protein</fullName>
    </recommendedName>
</protein>
<dbReference type="AlphaFoldDB" id="A0A2A9NNR7"/>
<dbReference type="PANTHER" id="PTHR34273:SF2">
    <property type="entry name" value="METHYLTHIORIBOSE KINASE"/>
    <property type="match status" value="1"/>
</dbReference>
<organism evidence="7 8">
    <name type="scientific">Amanita thiersii Skay4041</name>
    <dbReference type="NCBI Taxonomy" id="703135"/>
    <lineage>
        <taxon>Eukaryota</taxon>
        <taxon>Fungi</taxon>
        <taxon>Dikarya</taxon>
        <taxon>Basidiomycota</taxon>
        <taxon>Agaricomycotina</taxon>
        <taxon>Agaricomycetes</taxon>
        <taxon>Agaricomycetidae</taxon>
        <taxon>Agaricales</taxon>
        <taxon>Pluteineae</taxon>
        <taxon>Amanitaceae</taxon>
        <taxon>Amanita</taxon>
    </lineage>
</organism>
<dbReference type="OrthoDB" id="25129at2759"/>
<evidence type="ECO:0000256" key="3">
    <source>
        <dbReference type="ARBA" id="ARBA00022741"/>
    </source>
</evidence>
<evidence type="ECO:0000256" key="5">
    <source>
        <dbReference type="ARBA" id="ARBA00022840"/>
    </source>
</evidence>
<proteinExistence type="inferred from homology"/>
<reference evidence="7 8" key="1">
    <citation type="submission" date="2014-02" db="EMBL/GenBank/DDBJ databases">
        <title>Transposable element dynamics among asymbiotic and ectomycorrhizal Amanita fungi.</title>
        <authorList>
            <consortium name="DOE Joint Genome Institute"/>
            <person name="Hess J."/>
            <person name="Skrede I."/>
            <person name="Wolfe B."/>
            <person name="LaButti K."/>
            <person name="Ohm R.A."/>
            <person name="Grigoriev I.V."/>
            <person name="Pringle A."/>
        </authorList>
    </citation>
    <scope>NUCLEOTIDE SEQUENCE [LARGE SCALE GENOMIC DNA]</scope>
    <source>
        <strain evidence="7 8">SKay4041</strain>
    </source>
</reference>
<evidence type="ECO:0000313" key="8">
    <source>
        <dbReference type="Proteomes" id="UP000242287"/>
    </source>
</evidence>
<evidence type="ECO:0000313" key="7">
    <source>
        <dbReference type="EMBL" id="PFH50964.1"/>
    </source>
</evidence>
<dbReference type="GO" id="GO:0005524">
    <property type="term" value="F:ATP binding"/>
    <property type="evidence" value="ECO:0007669"/>
    <property type="project" value="UniProtKB-KW"/>
</dbReference>
<dbReference type="Gene3D" id="3.30.200.20">
    <property type="entry name" value="Phosphorylase Kinase, domain 1"/>
    <property type="match status" value="1"/>
</dbReference>
<feature type="region of interest" description="Disordered" evidence="6">
    <location>
        <begin position="196"/>
        <end position="224"/>
    </location>
</feature>
<evidence type="ECO:0000256" key="1">
    <source>
        <dbReference type="ARBA" id="ARBA00010165"/>
    </source>
</evidence>
<dbReference type="InterPro" id="IPR011009">
    <property type="entry name" value="Kinase-like_dom_sf"/>
</dbReference>
<dbReference type="SUPFAM" id="SSF56112">
    <property type="entry name" value="Protein kinase-like (PK-like)"/>
    <property type="match status" value="1"/>
</dbReference>
<accession>A0A2A9NNR7</accession>
<dbReference type="EMBL" id="KZ301994">
    <property type="protein sequence ID" value="PFH50964.1"/>
    <property type="molecule type" value="Genomic_DNA"/>
</dbReference>
<comment type="similarity">
    <text evidence="1">Belongs to the methylthioribose kinase family.</text>
</comment>
<name>A0A2A9NNR7_9AGAR</name>
<evidence type="ECO:0000256" key="2">
    <source>
        <dbReference type="ARBA" id="ARBA00022679"/>
    </source>
</evidence>
<dbReference type="PANTHER" id="PTHR34273">
    <property type="entry name" value="METHYLTHIORIBOSE KINASE"/>
    <property type="match status" value="1"/>
</dbReference>
<keyword evidence="5" id="KW-0067">ATP-binding</keyword>
<dbReference type="STRING" id="703135.A0A2A9NNR7"/>
<dbReference type="GO" id="GO:0016301">
    <property type="term" value="F:kinase activity"/>
    <property type="evidence" value="ECO:0007669"/>
    <property type="project" value="UniProtKB-KW"/>
</dbReference>
<dbReference type="Proteomes" id="UP000242287">
    <property type="component" value="Unassembled WGS sequence"/>
</dbReference>
<keyword evidence="8" id="KW-1185">Reference proteome</keyword>
<keyword evidence="4" id="KW-0418">Kinase</keyword>
<evidence type="ECO:0000256" key="4">
    <source>
        <dbReference type="ARBA" id="ARBA00022777"/>
    </source>
</evidence>
<keyword evidence="2" id="KW-0808">Transferase</keyword>
<sequence length="224" mass="25108">MDTATQKRDLATVDGVRDYVKGTPFSSSGEIVMLSGGFTNFVYRIALDEPFRNKATVVVKHAKPYVKDWVELPLGLSRQGFEVEALRRVRSTIPDDALITVPEVYLFDEKECVIIMEDAGVDSVSLKQLMIEGRLSISMAEQLGTVLGEFLGWLHAWGKDRHVLEYFEGHQKAKELIAWVNYGRLYGLIDPSKESDVAALRDPPLDTSEEDPRDGEFSVQSSSH</sequence>
<keyword evidence="3" id="KW-0547">Nucleotide-binding</keyword>
<evidence type="ECO:0008006" key="9">
    <source>
        <dbReference type="Google" id="ProtNLM"/>
    </source>
</evidence>
<gene>
    <name evidence="7" type="ORF">AMATHDRAFT_60170</name>
</gene>
<evidence type="ECO:0000256" key="6">
    <source>
        <dbReference type="SAM" id="MobiDB-lite"/>
    </source>
</evidence>